<keyword evidence="2" id="KW-0119">Carbohydrate metabolism</keyword>
<dbReference type="GO" id="GO:0004856">
    <property type="term" value="F:D-xylulokinase activity"/>
    <property type="evidence" value="ECO:0007669"/>
    <property type="project" value="UniProtKB-EC"/>
</dbReference>
<dbReference type="EMBL" id="LM676424">
    <property type="protein sequence ID" value="CEP26757.1"/>
    <property type="molecule type" value="Genomic_DNA"/>
</dbReference>
<dbReference type="AlphaFoldDB" id="A0A0B7P035"/>
<proteinExistence type="inferred from homology"/>
<dbReference type="Pfam" id="PF00370">
    <property type="entry name" value="FGGY_N"/>
    <property type="match status" value="1"/>
</dbReference>
<dbReference type="InterPro" id="IPR043129">
    <property type="entry name" value="ATPase_NBD"/>
</dbReference>
<feature type="domain" description="Carbohydrate kinase FGGY C-terminal" evidence="6">
    <location>
        <begin position="263"/>
        <end position="452"/>
    </location>
</feature>
<dbReference type="Pfam" id="PF02782">
    <property type="entry name" value="FGGY_C"/>
    <property type="match status" value="1"/>
</dbReference>
<evidence type="ECO:0000259" key="6">
    <source>
        <dbReference type="Pfam" id="PF02782"/>
    </source>
</evidence>
<evidence type="ECO:0000313" key="7">
    <source>
        <dbReference type="EMBL" id="CEP26757.1"/>
    </source>
</evidence>
<dbReference type="EC" id="2.7.1.17" evidence="7"/>
<gene>
    <name evidence="7" type="primary">xylB</name>
    <name evidence="7" type="ORF">PFCIRM138_09760</name>
</gene>
<reference evidence="7" key="1">
    <citation type="submission" date="2014-08" db="EMBL/GenBank/DDBJ databases">
        <authorList>
            <person name="Falentin Helene"/>
        </authorList>
    </citation>
    <scope>NUCLEOTIDE SEQUENCE</scope>
</reference>
<keyword evidence="3 7" id="KW-0808">Transferase</keyword>
<evidence type="ECO:0000256" key="2">
    <source>
        <dbReference type="ARBA" id="ARBA00022629"/>
    </source>
</evidence>
<dbReference type="SUPFAM" id="SSF53067">
    <property type="entry name" value="Actin-like ATPase domain"/>
    <property type="match status" value="2"/>
</dbReference>
<dbReference type="PANTHER" id="PTHR43095">
    <property type="entry name" value="SUGAR KINASE"/>
    <property type="match status" value="1"/>
</dbReference>
<organism evidence="7">
    <name type="scientific">Propionibacterium freudenreichii subsp. freudenreichii</name>
    <dbReference type="NCBI Taxonomy" id="66712"/>
    <lineage>
        <taxon>Bacteria</taxon>
        <taxon>Bacillati</taxon>
        <taxon>Actinomycetota</taxon>
        <taxon>Actinomycetes</taxon>
        <taxon>Propionibacteriales</taxon>
        <taxon>Propionibacteriaceae</taxon>
        <taxon>Propionibacterium</taxon>
    </lineage>
</organism>
<dbReference type="Gene3D" id="3.30.420.40">
    <property type="match status" value="2"/>
</dbReference>
<comment type="similarity">
    <text evidence="1">Belongs to the FGGY kinase family.</text>
</comment>
<dbReference type="PIRSF" id="PIRSF000538">
    <property type="entry name" value="GlpK"/>
    <property type="match status" value="1"/>
</dbReference>
<dbReference type="PANTHER" id="PTHR43095:SF5">
    <property type="entry name" value="XYLULOSE KINASE"/>
    <property type="match status" value="1"/>
</dbReference>
<keyword evidence="2" id="KW-0859">Xylose metabolism</keyword>
<feature type="domain" description="Carbohydrate kinase FGGY N-terminal" evidence="5">
    <location>
        <begin position="13"/>
        <end position="253"/>
    </location>
</feature>
<evidence type="ECO:0000256" key="1">
    <source>
        <dbReference type="ARBA" id="ARBA00009156"/>
    </source>
</evidence>
<evidence type="ECO:0000256" key="3">
    <source>
        <dbReference type="ARBA" id="ARBA00022679"/>
    </source>
</evidence>
<dbReference type="PATRIC" id="fig|66712.6.peg.2247"/>
<dbReference type="KEGG" id="pfre:RM25_2197"/>
<dbReference type="InterPro" id="IPR018485">
    <property type="entry name" value="FGGY_C"/>
</dbReference>
<evidence type="ECO:0000256" key="4">
    <source>
        <dbReference type="ARBA" id="ARBA00022777"/>
    </source>
</evidence>
<dbReference type="RefSeq" id="WP_044636463.1">
    <property type="nucleotide sequence ID" value="NZ_CP010341.1"/>
</dbReference>
<sequence length="518" mass="55448">MSERQRTQQGPLVVAIDSSTTSTKAIVVDTNGTVWATARRPIPLLTPAMDHYEHDPALWWRTSHETIGEVLGGLSQADRDRVAAIGITHQRESFAPFSADGTPLANGILWLDGRAAEQIERHGSAHVHELSGKPAGVTPAIYKMAWVTQHHPEWFARADKVTDVLGAIVFNLTGRWASSTAAADSLGLFDIQRRDWSDELLQIAGVRRDQMPELVAPASPIADIRPELAAEWGLARPIPVIAGLGDGQAAGIGAAAVDPGVGYLNMGTAVNAGVESGSYIYNPAFRTHVSGIPGNYVLEVLQSSGSYLAGWVRDTFGDPDHPGDPDVERDNAAAAAIAPGADGLVTLPYWNAVQSPYWDALARGAVVGWRGTHTRAHLYRSVLESICFEMRRNLDELADGTGTPITQLRIMGGGARSGVWRQIMADVTGVPLTVCLEEEISALGAAVLAMAAINAHAEPLADGSPDVASSAKAMASFGETVHPDMELHERYRRIAAVHARLYPALRETFQELAALSQD</sequence>
<keyword evidence="4 7" id="KW-0418">Kinase</keyword>
<name>A0A0B7P035_PROFF</name>
<dbReference type="GO" id="GO:0042732">
    <property type="term" value="P:D-xylose metabolic process"/>
    <property type="evidence" value="ECO:0007669"/>
    <property type="project" value="UniProtKB-KW"/>
</dbReference>
<dbReference type="InterPro" id="IPR018484">
    <property type="entry name" value="FGGY_N"/>
</dbReference>
<dbReference type="CDD" id="cd07779">
    <property type="entry name" value="ASKHA_NBD_FGGY_YgcE-like"/>
    <property type="match status" value="1"/>
</dbReference>
<dbReference type="InterPro" id="IPR000577">
    <property type="entry name" value="Carb_kinase_FGGY"/>
</dbReference>
<dbReference type="InterPro" id="IPR050406">
    <property type="entry name" value="FGGY_Carb_Kinase"/>
</dbReference>
<evidence type="ECO:0000259" key="5">
    <source>
        <dbReference type="Pfam" id="PF00370"/>
    </source>
</evidence>
<accession>A0A0B7P035</accession>
<dbReference type="GeneID" id="61223128"/>
<protein>
    <submittedName>
        <fullName evidence="7">Xylulokinase protein, Carbohydrate kinase</fullName>
        <ecNumber evidence="7">2.7.1.17</ecNumber>
    </submittedName>
</protein>